<organism evidence="5 6">
    <name type="scientific">Brassica campestris</name>
    <name type="common">Field mustard</name>
    <dbReference type="NCBI Taxonomy" id="3711"/>
    <lineage>
        <taxon>Eukaryota</taxon>
        <taxon>Viridiplantae</taxon>
        <taxon>Streptophyta</taxon>
        <taxon>Embryophyta</taxon>
        <taxon>Tracheophyta</taxon>
        <taxon>Spermatophyta</taxon>
        <taxon>Magnoliopsida</taxon>
        <taxon>eudicotyledons</taxon>
        <taxon>Gunneridae</taxon>
        <taxon>Pentapetalae</taxon>
        <taxon>rosids</taxon>
        <taxon>malvids</taxon>
        <taxon>Brassicales</taxon>
        <taxon>Brassicaceae</taxon>
        <taxon>Brassiceae</taxon>
        <taxon>Brassica</taxon>
    </lineage>
</organism>
<dbReference type="EnsemblPlants" id="Bra027919.1">
    <property type="protein sequence ID" value="Bra027919.1-P"/>
    <property type="gene ID" value="Bra027919"/>
</dbReference>
<dbReference type="PANTHER" id="PTHR22835">
    <property type="entry name" value="ZINC FINGER FYVE DOMAIN CONTAINING PROTEIN"/>
    <property type="match status" value="1"/>
</dbReference>
<feature type="chain" id="PRO_5004052442" description="GDSL esterase/lipase" evidence="4">
    <location>
        <begin position="28"/>
        <end position="238"/>
    </location>
</feature>
<name>M4EGK5_BRACM</name>
<reference evidence="5 6" key="2">
    <citation type="journal article" date="2018" name="Hortic Res">
        <title>Improved Brassica rapa reference genome by single-molecule sequencing and chromosome conformation capture technologies.</title>
        <authorList>
            <person name="Zhang L."/>
            <person name="Cai X."/>
            <person name="Wu J."/>
            <person name="Liu M."/>
            <person name="Grob S."/>
            <person name="Cheng F."/>
            <person name="Liang J."/>
            <person name="Cai C."/>
            <person name="Liu Z."/>
            <person name="Liu B."/>
            <person name="Wang F."/>
            <person name="Li S."/>
            <person name="Liu F."/>
            <person name="Li X."/>
            <person name="Cheng L."/>
            <person name="Yang W."/>
            <person name="Li M.H."/>
            <person name="Grossniklaus U."/>
            <person name="Zheng H."/>
            <person name="Wang X."/>
        </authorList>
    </citation>
    <scope>NUCLEOTIDE SEQUENCE [LARGE SCALE GENOMIC DNA]</scope>
    <source>
        <strain evidence="5 6">cv. Chiifu-401-42</strain>
    </source>
</reference>
<keyword evidence="6" id="KW-1185">Reference proteome</keyword>
<feature type="compositionally biased region" description="Basic and acidic residues" evidence="3">
    <location>
        <begin position="155"/>
        <end position="182"/>
    </location>
</feature>
<dbReference type="Gene3D" id="3.40.50.1110">
    <property type="entry name" value="SGNH hydrolase"/>
    <property type="match status" value="1"/>
</dbReference>
<sequence length="238" mass="26646">MATLLPHSDSFSFFFVIFISLAVLSHRHPSATAAAGCQAPPVIFNFGDSNSDTGGLVAGLGYLVGLPNGRSFFRRSTGRLCDGRLLIDFLSQSETRRRKVDSHVHVFDRPAINGHVSRQESTFFLRKPAKRHDVSTARQTLDETVKPNSHRKAHADKSSKTENQKERQENKEAQNRISERSGRTPIKIRRKQCQRSHHLPETKAGEASVKRTTAIRRQSRPNTIEEKGATPEPKNRSG</sequence>
<evidence type="ECO:0008006" key="7">
    <source>
        <dbReference type="Google" id="ProtNLM"/>
    </source>
</evidence>
<evidence type="ECO:0000256" key="3">
    <source>
        <dbReference type="SAM" id="MobiDB-lite"/>
    </source>
</evidence>
<proteinExistence type="inferred from homology"/>
<evidence type="ECO:0000313" key="6">
    <source>
        <dbReference type="Proteomes" id="UP000011750"/>
    </source>
</evidence>
<feature type="compositionally biased region" description="Basic and acidic residues" evidence="3">
    <location>
        <begin position="223"/>
        <end position="238"/>
    </location>
</feature>
<dbReference type="InterPro" id="IPR001087">
    <property type="entry name" value="GDSL"/>
</dbReference>
<comment type="similarity">
    <text evidence="1">Belongs to the 'GDSL' lipolytic enzyme family.</text>
</comment>
<dbReference type="PANTHER" id="PTHR22835:SF683">
    <property type="entry name" value="OS05G0506800 PROTEIN"/>
    <property type="match status" value="1"/>
</dbReference>
<keyword evidence="4" id="KW-0732">Signal</keyword>
<feature type="compositionally biased region" description="Basic residues" evidence="3">
    <location>
        <begin position="186"/>
        <end position="197"/>
    </location>
</feature>
<evidence type="ECO:0000313" key="5">
    <source>
        <dbReference type="EnsemblPlants" id="Bra027919.1-P"/>
    </source>
</evidence>
<dbReference type="GO" id="GO:0016788">
    <property type="term" value="F:hydrolase activity, acting on ester bonds"/>
    <property type="evidence" value="ECO:0007669"/>
    <property type="project" value="InterPro"/>
</dbReference>
<feature type="signal peptide" evidence="4">
    <location>
        <begin position="1"/>
        <end position="27"/>
    </location>
</feature>
<feature type="compositionally biased region" description="Basic and acidic residues" evidence="3">
    <location>
        <begin position="131"/>
        <end position="145"/>
    </location>
</feature>
<dbReference type="AlphaFoldDB" id="M4EGK5"/>
<feature type="region of interest" description="Disordered" evidence="3">
    <location>
        <begin position="128"/>
        <end position="238"/>
    </location>
</feature>
<protein>
    <recommendedName>
        <fullName evidence="7">GDSL esterase/lipase</fullName>
    </recommendedName>
</protein>
<keyword evidence="2" id="KW-0325">Glycoprotein</keyword>
<dbReference type="Pfam" id="PF00657">
    <property type="entry name" value="Lipase_GDSL"/>
    <property type="match status" value="1"/>
</dbReference>
<dbReference type="InParanoid" id="M4EGK5"/>
<dbReference type="InterPro" id="IPR036514">
    <property type="entry name" value="SGNH_hydro_sf"/>
</dbReference>
<dbReference type="Gramene" id="Bra027919.1">
    <property type="protein sequence ID" value="Bra027919.1-P"/>
    <property type="gene ID" value="Bra027919"/>
</dbReference>
<evidence type="ECO:0000256" key="1">
    <source>
        <dbReference type="ARBA" id="ARBA00008668"/>
    </source>
</evidence>
<accession>M4EGK5</accession>
<dbReference type="HOGENOM" id="CLU_1167295_0_0_1"/>
<reference evidence="5 6" key="1">
    <citation type="journal article" date="2011" name="Nat. Genet.">
        <title>The genome of the mesopolyploid crop species Brassica rapa.</title>
        <authorList>
            <consortium name="Brassica rapa Genome Sequencing Project Consortium"/>
            <person name="Wang X."/>
            <person name="Wang H."/>
            <person name="Wang J."/>
            <person name="Sun R."/>
            <person name="Wu J."/>
            <person name="Liu S."/>
            <person name="Bai Y."/>
            <person name="Mun J.H."/>
            <person name="Bancroft I."/>
            <person name="Cheng F."/>
            <person name="Huang S."/>
            <person name="Li X."/>
            <person name="Hua W."/>
            <person name="Wang J."/>
            <person name="Wang X."/>
            <person name="Freeling M."/>
            <person name="Pires J.C."/>
            <person name="Paterson A.H."/>
            <person name="Chalhoub B."/>
            <person name="Wang B."/>
            <person name="Hayward A."/>
            <person name="Sharpe A.G."/>
            <person name="Park B.S."/>
            <person name="Weisshaar B."/>
            <person name="Liu B."/>
            <person name="Li B."/>
            <person name="Liu B."/>
            <person name="Tong C."/>
            <person name="Song C."/>
            <person name="Duran C."/>
            <person name="Peng C."/>
            <person name="Geng C."/>
            <person name="Koh C."/>
            <person name="Lin C."/>
            <person name="Edwards D."/>
            <person name="Mu D."/>
            <person name="Shen D."/>
            <person name="Soumpourou E."/>
            <person name="Li F."/>
            <person name="Fraser F."/>
            <person name="Conant G."/>
            <person name="Lassalle G."/>
            <person name="King G.J."/>
            <person name="Bonnema G."/>
            <person name="Tang H."/>
            <person name="Wang H."/>
            <person name="Belcram H."/>
            <person name="Zhou H."/>
            <person name="Hirakawa H."/>
            <person name="Abe H."/>
            <person name="Guo H."/>
            <person name="Wang H."/>
            <person name="Jin H."/>
            <person name="Parkin I.A."/>
            <person name="Batley J."/>
            <person name="Kim J.S."/>
            <person name="Just J."/>
            <person name="Li J."/>
            <person name="Xu J."/>
            <person name="Deng J."/>
            <person name="Kim J.A."/>
            <person name="Li J."/>
            <person name="Yu J."/>
            <person name="Meng J."/>
            <person name="Wang J."/>
            <person name="Min J."/>
            <person name="Poulain J."/>
            <person name="Wang J."/>
            <person name="Hatakeyama K."/>
            <person name="Wu K."/>
            <person name="Wang L."/>
            <person name="Fang L."/>
            <person name="Trick M."/>
            <person name="Links M.G."/>
            <person name="Zhao M."/>
            <person name="Jin M."/>
            <person name="Ramchiary N."/>
            <person name="Drou N."/>
            <person name="Berkman P.J."/>
            <person name="Cai Q."/>
            <person name="Huang Q."/>
            <person name="Li R."/>
            <person name="Tabata S."/>
            <person name="Cheng S."/>
            <person name="Zhang S."/>
            <person name="Zhang S."/>
            <person name="Huang S."/>
            <person name="Sato S."/>
            <person name="Sun S."/>
            <person name="Kwon S.J."/>
            <person name="Choi S.R."/>
            <person name="Lee T.H."/>
            <person name="Fan W."/>
            <person name="Zhao X."/>
            <person name="Tan X."/>
            <person name="Xu X."/>
            <person name="Wang Y."/>
            <person name="Qiu Y."/>
            <person name="Yin Y."/>
            <person name="Li Y."/>
            <person name="Du Y."/>
            <person name="Liao Y."/>
            <person name="Lim Y."/>
            <person name="Narusaka Y."/>
            <person name="Wang Y."/>
            <person name="Wang Z."/>
            <person name="Li Z."/>
            <person name="Wang Z."/>
            <person name="Xiong Z."/>
            <person name="Zhang Z."/>
        </authorList>
    </citation>
    <scope>NUCLEOTIDE SEQUENCE [LARGE SCALE GENOMIC DNA]</scope>
    <source>
        <strain evidence="5 6">cv. Chiifu-401-42</strain>
    </source>
</reference>
<evidence type="ECO:0000256" key="2">
    <source>
        <dbReference type="ARBA" id="ARBA00023180"/>
    </source>
</evidence>
<evidence type="ECO:0000256" key="4">
    <source>
        <dbReference type="SAM" id="SignalP"/>
    </source>
</evidence>
<dbReference type="Proteomes" id="UP000011750">
    <property type="component" value="Chromosome A09"/>
</dbReference>
<reference evidence="5" key="3">
    <citation type="submission" date="2023-03" db="UniProtKB">
        <authorList>
            <consortium name="EnsemblPlants"/>
        </authorList>
    </citation>
    <scope>IDENTIFICATION</scope>
    <source>
        <strain evidence="5">cv. Chiifu-401-42</strain>
    </source>
</reference>
<dbReference type="STRING" id="51351.M4EGK5"/>